<feature type="domain" description="Methyltransferase type 11" evidence="4">
    <location>
        <begin position="44"/>
        <end position="139"/>
    </location>
</feature>
<comment type="similarity">
    <text evidence="1">Belongs to the methyltransferase superfamily.</text>
</comment>
<name>A0A060QKV3_9PROT</name>
<dbReference type="InterPro" id="IPR051052">
    <property type="entry name" value="Diverse_substrate_MTase"/>
</dbReference>
<dbReference type="PANTHER" id="PTHR44942:SF4">
    <property type="entry name" value="METHYLTRANSFERASE TYPE 11 DOMAIN-CONTAINING PROTEIN"/>
    <property type="match status" value="1"/>
</dbReference>
<accession>A0A060QKV3</accession>
<keyword evidence="3" id="KW-0808">Transferase</keyword>
<evidence type="ECO:0000313" key="5">
    <source>
        <dbReference type="EMBL" id="CDG39782.1"/>
    </source>
</evidence>
<dbReference type="InterPro" id="IPR013216">
    <property type="entry name" value="Methyltransf_11"/>
</dbReference>
<dbReference type="GO" id="GO:0032259">
    <property type="term" value="P:methylation"/>
    <property type="evidence" value="ECO:0007669"/>
    <property type="project" value="UniProtKB-KW"/>
</dbReference>
<dbReference type="RefSeq" id="WP_035444126.1">
    <property type="nucleotide sequence ID" value="NZ_CBLX010000012.1"/>
</dbReference>
<evidence type="ECO:0000313" key="6">
    <source>
        <dbReference type="Proteomes" id="UP000027583"/>
    </source>
</evidence>
<dbReference type="Pfam" id="PF08241">
    <property type="entry name" value="Methyltransf_11"/>
    <property type="match status" value="1"/>
</dbReference>
<dbReference type="EMBL" id="CBLX010000012">
    <property type="protein sequence ID" value="CDG39782.1"/>
    <property type="molecule type" value="Genomic_DNA"/>
</dbReference>
<protein>
    <submittedName>
        <fullName evidence="5">SAM-dependent methyltransferase YafE (UbiE paralog)</fullName>
    </submittedName>
</protein>
<dbReference type="InterPro" id="IPR029063">
    <property type="entry name" value="SAM-dependent_MTases_sf"/>
</dbReference>
<evidence type="ECO:0000256" key="1">
    <source>
        <dbReference type="ARBA" id="ARBA00008361"/>
    </source>
</evidence>
<reference evidence="5 6" key="2">
    <citation type="journal article" date="2014" name="PLoS ONE">
        <title>Evolution of mitochondria reconstructed from the energy metabolism of living bacteria.</title>
        <authorList>
            <person name="Degli Esposti M."/>
            <person name="Chouaia B."/>
            <person name="Comandatore F."/>
            <person name="Crotti E."/>
            <person name="Sassera D."/>
            <person name="Lievens P.M."/>
            <person name="Daffonchio D."/>
            <person name="Bandi C."/>
        </authorList>
    </citation>
    <scope>NUCLEOTIDE SEQUENCE [LARGE SCALE GENOMIC DNA]</scope>
    <source>
        <strain evidence="5 6">SF2.1</strain>
    </source>
</reference>
<dbReference type="CDD" id="cd02440">
    <property type="entry name" value="AdoMet_MTases"/>
    <property type="match status" value="1"/>
</dbReference>
<dbReference type="AlphaFoldDB" id="A0A060QKV3"/>
<dbReference type="Gene3D" id="3.40.50.150">
    <property type="entry name" value="Vaccinia Virus protein VP39"/>
    <property type="match status" value="1"/>
</dbReference>
<organism evidence="5 6">
    <name type="scientific">Asaia bogorensis</name>
    <dbReference type="NCBI Taxonomy" id="91915"/>
    <lineage>
        <taxon>Bacteria</taxon>
        <taxon>Pseudomonadati</taxon>
        <taxon>Pseudomonadota</taxon>
        <taxon>Alphaproteobacteria</taxon>
        <taxon>Acetobacterales</taxon>
        <taxon>Acetobacteraceae</taxon>
        <taxon>Asaia</taxon>
    </lineage>
</organism>
<gene>
    <name evidence="5" type="ORF">ASAP_1737</name>
</gene>
<keyword evidence="2 5" id="KW-0489">Methyltransferase</keyword>
<evidence type="ECO:0000256" key="2">
    <source>
        <dbReference type="ARBA" id="ARBA00022603"/>
    </source>
</evidence>
<dbReference type="eggNOG" id="COG2226">
    <property type="taxonomic scope" value="Bacteria"/>
</dbReference>
<proteinExistence type="inferred from homology"/>
<evidence type="ECO:0000256" key="3">
    <source>
        <dbReference type="ARBA" id="ARBA00022679"/>
    </source>
</evidence>
<dbReference type="GO" id="GO:0008757">
    <property type="term" value="F:S-adenosylmethionine-dependent methyltransferase activity"/>
    <property type="evidence" value="ECO:0007669"/>
    <property type="project" value="InterPro"/>
</dbReference>
<dbReference type="PANTHER" id="PTHR44942">
    <property type="entry name" value="METHYLTRANSF_11 DOMAIN-CONTAINING PROTEIN"/>
    <property type="match status" value="1"/>
</dbReference>
<comment type="caution">
    <text evidence="5">The sequence shown here is derived from an EMBL/GenBank/DDBJ whole genome shotgun (WGS) entry which is preliminary data.</text>
</comment>
<dbReference type="SUPFAM" id="SSF53335">
    <property type="entry name" value="S-adenosyl-L-methionine-dependent methyltransferases"/>
    <property type="match status" value="1"/>
</dbReference>
<sequence>MSDFVTGHYGPRAKDYVSSQTHAVGEDLERLFALLREETPGVALDLGCGGGHVSYAMAPFCGQVVAYDPTLSMANAVRNEAERRGLTRIRPVGGFAESLPFAEGIFDVVASRFSAHHWCDLQEGLNEARRVLRRGGLGIFIDTVAPEAPMADSVLQAIETLRDPSHMRNYRVSEWRRSLESAGFTLEDYQPLRLKLDFTSWVARTRTPALHRQAILSLQRATDAGTRQHFAVEADGSFTLDTALFTVR</sequence>
<reference evidence="5 6" key="1">
    <citation type="journal article" date="2014" name="Genome Biol. Evol.">
        <title>Acetic acid bacteria genomes reveal functional traits for adaptation to life in insect guts.</title>
        <authorList>
            <person name="Chouaia B."/>
            <person name="Gaiarsa S."/>
            <person name="Crotti E."/>
            <person name="Comandatore F."/>
            <person name="Degli Esposti M."/>
            <person name="Ricci I."/>
            <person name="Alma A."/>
            <person name="Favia G."/>
            <person name="Bandi C."/>
            <person name="Daffonchio D."/>
        </authorList>
    </citation>
    <scope>NUCLEOTIDE SEQUENCE [LARGE SCALE GENOMIC DNA]</scope>
    <source>
        <strain evidence="5 6">SF2.1</strain>
    </source>
</reference>
<dbReference type="Proteomes" id="UP000027583">
    <property type="component" value="Unassembled WGS sequence"/>
</dbReference>
<evidence type="ECO:0000259" key="4">
    <source>
        <dbReference type="Pfam" id="PF08241"/>
    </source>
</evidence>